<accession>A0AAN0VV89</accession>
<evidence type="ECO:0000259" key="4">
    <source>
        <dbReference type="PROSITE" id="PS50995"/>
    </source>
</evidence>
<dbReference type="SMART" id="SM00347">
    <property type="entry name" value="HTH_MARR"/>
    <property type="match status" value="1"/>
</dbReference>
<sequence>MISFYDDTTPPCNATALRKATRRISQIYDEALQACGLKTTQRTILRHVDQLQSPTMTLLAEVLVLDKTALSHNIKPLIRDGYLALTPAEEDKRLKRVTLTEKGRAKLEESHLIWTELQKRFENALTPEQHQALLSLLELVASDEFGTKIRP</sequence>
<dbReference type="KEGG" id="cem:LH23_20450"/>
<keyword evidence="2" id="KW-0238">DNA-binding</keyword>
<reference evidence="5 6" key="1">
    <citation type="submission" date="2014-09" db="EMBL/GenBank/DDBJ databases">
        <authorList>
            <person name="Chan K.-G."/>
        </authorList>
    </citation>
    <scope>NUCLEOTIDE SEQUENCE [LARGE SCALE GENOMIC DNA]</scope>
    <source>
        <strain evidence="5 6">M006</strain>
    </source>
</reference>
<dbReference type="GO" id="GO:0003700">
    <property type="term" value="F:DNA-binding transcription factor activity"/>
    <property type="evidence" value="ECO:0007669"/>
    <property type="project" value="InterPro"/>
</dbReference>
<evidence type="ECO:0000256" key="3">
    <source>
        <dbReference type="ARBA" id="ARBA00023163"/>
    </source>
</evidence>
<dbReference type="GO" id="GO:0003677">
    <property type="term" value="F:DNA binding"/>
    <property type="evidence" value="ECO:0007669"/>
    <property type="project" value="UniProtKB-KW"/>
</dbReference>
<evidence type="ECO:0000313" key="6">
    <source>
        <dbReference type="Proteomes" id="UP000029516"/>
    </source>
</evidence>
<dbReference type="Gene3D" id="1.10.10.10">
    <property type="entry name" value="Winged helix-like DNA-binding domain superfamily/Winged helix DNA-binding domain"/>
    <property type="match status" value="1"/>
</dbReference>
<dbReference type="PROSITE" id="PS01117">
    <property type="entry name" value="HTH_MARR_1"/>
    <property type="match status" value="1"/>
</dbReference>
<evidence type="ECO:0000313" key="5">
    <source>
        <dbReference type="EMBL" id="AIR62934.1"/>
    </source>
</evidence>
<evidence type="ECO:0000256" key="2">
    <source>
        <dbReference type="ARBA" id="ARBA00023125"/>
    </source>
</evidence>
<protein>
    <recommendedName>
        <fullName evidence="4">HTH marR-type domain-containing protein</fullName>
    </recommendedName>
</protein>
<dbReference type="PANTHER" id="PTHR33164:SF105">
    <property type="entry name" value="TRANSCRIPTIONAL REPRESSOR PROTEIN-RELATED"/>
    <property type="match status" value="1"/>
</dbReference>
<dbReference type="PANTHER" id="PTHR33164">
    <property type="entry name" value="TRANSCRIPTIONAL REGULATOR, MARR FAMILY"/>
    <property type="match status" value="1"/>
</dbReference>
<dbReference type="PROSITE" id="PS50995">
    <property type="entry name" value="HTH_MARR_2"/>
    <property type="match status" value="1"/>
</dbReference>
<dbReference type="InterPro" id="IPR036390">
    <property type="entry name" value="WH_DNA-bd_sf"/>
</dbReference>
<dbReference type="InterPro" id="IPR023187">
    <property type="entry name" value="Tscrpt_reg_MarR-type_CS"/>
</dbReference>
<feature type="domain" description="HTH marR-type" evidence="4">
    <location>
        <begin position="10"/>
        <end position="142"/>
    </location>
</feature>
<dbReference type="AlphaFoldDB" id="A0AAN0VV89"/>
<dbReference type="InterPro" id="IPR000835">
    <property type="entry name" value="HTH_MarR-typ"/>
</dbReference>
<keyword evidence="1" id="KW-0805">Transcription regulation</keyword>
<proteinExistence type="predicted"/>
<dbReference type="InterPro" id="IPR036388">
    <property type="entry name" value="WH-like_DNA-bd_sf"/>
</dbReference>
<dbReference type="InterPro" id="IPR039422">
    <property type="entry name" value="MarR/SlyA-like"/>
</dbReference>
<gene>
    <name evidence="5" type="ORF">LH23_20450</name>
</gene>
<name>A0AAN0VV89_9ENTR</name>
<evidence type="ECO:0000256" key="1">
    <source>
        <dbReference type="ARBA" id="ARBA00023015"/>
    </source>
</evidence>
<dbReference type="EMBL" id="CP009458">
    <property type="protein sequence ID" value="AIR62934.1"/>
    <property type="molecule type" value="Genomic_DNA"/>
</dbReference>
<dbReference type="SUPFAM" id="SSF46785">
    <property type="entry name" value="Winged helix' DNA-binding domain"/>
    <property type="match status" value="1"/>
</dbReference>
<dbReference type="GO" id="GO:0006950">
    <property type="term" value="P:response to stress"/>
    <property type="evidence" value="ECO:0007669"/>
    <property type="project" value="TreeGrafter"/>
</dbReference>
<keyword evidence="3" id="KW-0804">Transcription</keyword>
<dbReference type="Proteomes" id="UP000029516">
    <property type="component" value="Chromosome"/>
</dbReference>
<dbReference type="Pfam" id="PF13463">
    <property type="entry name" value="HTH_27"/>
    <property type="match status" value="1"/>
</dbReference>
<organism evidence="5 6">
    <name type="scientific">Cedecea neteri</name>
    <dbReference type="NCBI Taxonomy" id="158822"/>
    <lineage>
        <taxon>Bacteria</taxon>
        <taxon>Pseudomonadati</taxon>
        <taxon>Pseudomonadota</taxon>
        <taxon>Gammaproteobacteria</taxon>
        <taxon>Enterobacterales</taxon>
        <taxon>Enterobacteriaceae</taxon>
        <taxon>Cedecea</taxon>
    </lineage>
</organism>